<evidence type="ECO:0000256" key="2">
    <source>
        <dbReference type="ARBA" id="ARBA00022827"/>
    </source>
</evidence>
<dbReference type="SUPFAM" id="SSF51905">
    <property type="entry name" value="FAD/NAD(P)-binding domain"/>
    <property type="match status" value="1"/>
</dbReference>
<keyword evidence="3" id="KW-0560">Oxidoreductase</keyword>
<feature type="domain" description="FAD-binding" evidence="4">
    <location>
        <begin position="7"/>
        <end position="337"/>
    </location>
</feature>
<dbReference type="PANTHER" id="PTHR46720">
    <property type="entry name" value="HYDROXYLASE, PUTATIVE (AFU_ORTHOLOGUE AFUA_3G01460)-RELATED"/>
    <property type="match status" value="1"/>
</dbReference>
<dbReference type="InterPro" id="IPR051104">
    <property type="entry name" value="FAD_monoxygenase"/>
</dbReference>
<reference evidence="5" key="2">
    <citation type="submission" date="2023-06" db="EMBL/GenBank/DDBJ databases">
        <authorList>
            <consortium name="Lawrence Berkeley National Laboratory"/>
            <person name="Mondo S.J."/>
            <person name="Hensen N."/>
            <person name="Bonometti L."/>
            <person name="Westerberg I."/>
            <person name="Brannstrom I.O."/>
            <person name="Guillou S."/>
            <person name="Cros-Aarteil S."/>
            <person name="Calhoun S."/>
            <person name="Haridas S."/>
            <person name="Kuo A."/>
            <person name="Pangilinan J."/>
            <person name="Riley R."/>
            <person name="Labutti K."/>
            <person name="Andreopoulos B."/>
            <person name="Lipzen A."/>
            <person name="Chen C."/>
            <person name="Yanf M."/>
            <person name="Daum C."/>
            <person name="Ng V."/>
            <person name="Clum A."/>
            <person name="Steindorff A."/>
            <person name="Ohm R."/>
            <person name="Martin F."/>
            <person name="Silar P."/>
            <person name="Natvig D."/>
            <person name="Lalanne C."/>
            <person name="Gautier V."/>
            <person name="Ament-Velasquez S.L."/>
            <person name="Kruys A."/>
            <person name="Hutchinson M.I."/>
            <person name="Powell A.J."/>
            <person name="Barry K."/>
            <person name="Miller A.N."/>
            <person name="Grigoriev I.V."/>
            <person name="Debuchy R."/>
            <person name="Gladieux P."/>
            <person name="Thoren M.H."/>
            <person name="Johannesson H."/>
        </authorList>
    </citation>
    <scope>NUCLEOTIDE SEQUENCE</scope>
    <source>
        <strain evidence="5">PSN324</strain>
    </source>
</reference>
<name>A0AAV9HW46_9PEZI</name>
<proteinExistence type="predicted"/>
<dbReference type="InterPro" id="IPR036188">
    <property type="entry name" value="FAD/NAD-bd_sf"/>
</dbReference>
<accession>A0AAV9HW46</accession>
<dbReference type="SUPFAM" id="SSF54373">
    <property type="entry name" value="FAD-linked reductases, C-terminal domain"/>
    <property type="match status" value="1"/>
</dbReference>
<evidence type="ECO:0000313" key="5">
    <source>
        <dbReference type="EMBL" id="KAK4465175.1"/>
    </source>
</evidence>
<evidence type="ECO:0000313" key="6">
    <source>
        <dbReference type="Proteomes" id="UP001321749"/>
    </source>
</evidence>
<keyword evidence="2" id="KW-0274">FAD</keyword>
<dbReference type="Proteomes" id="UP001321749">
    <property type="component" value="Unassembled WGS sequence"/>
</dbReference>
<dbReference type="Pfam" id="PF01494">
    <property type="entry name" value="FAD_binding_3"/>
    <property type="match status" value="1"/>
</dbReference>
<dbReference type="GO" id="GO:0016491">
    <property type="term" value="F:oxidoreductase activity"/>
    <property type="evidence" value="ECO:0007669"/>
    <property type="project" value="UniProtKB-KW"/>
</dbReference>
<sequence>MAPNPFRVAIIGGGITGLTTALFIQHFCGSHPIQIDVYEQAEGYRDTGGGINIGVNAARLLHAIGVGDACNSIAGSKDGVWFTFRRWDTSDEITTIHSRDHGKVRQAAVSRAGFLKVLLKFVLERKAAKLHMKKKYLRVENLGHRMDIRFADGSSVDADLVLGCDGIHSRVRRQFVQDKAIYTGKIVYRGVIPMSQVAPIWDLPSHSVMFIGRGKHLVTYPIDANETLNFVGCFTEEEDKLGDLKESWSTTCDRAELLEKCGDGAELVRNVLALAPEKPSKWLINDRKPIPDWTFQGGKVALMGDAAHPMVPHQSAGAGQAIEDGYIIARSLAEHLDRRPAGNQISTDLEKWMHLYQRVRLPRASKVQQTSRDSGLLYHLRGPAMQGKTDEECMDILAKTVQERINWILGEDLDALYERERAQVLGLLEGAKIETEQ</sequence>
<organism evidence="5 6">
    <name type="scientific">Cladorrhinum samala</name>
    <dbReference type="NCBI Taxonomy" id="585594"/>
    <lineage>
        <taxon>Eukaryota</taxon>
        <taxon>Fungi</taxon>
        <taxon>Dikarya</taxon>
        <taxon>Ascomycota</taxon>
        <taxon>Pezizomycotina</taxon>
        <taxon>Sordariomycetes</taxon>
        <taxon>Sordariomycetidae</taxon>
        <taxon>Sordariales</taxon>
        <taxon>Podosporaceae</taxon>
        <taxon>Cladorrhinum</taxon>
    </lineage>
</organism>
<reference evidence="5" key="1">
    <citation type="journal article" date="2023" name="Mol. Phylogenet. Evol.">
        <title>Genome-scale phylogeny and comparative genomics of the fungal order Sordariales.</title>
        <authorList>
            <person name="Hensen N."/>
            <person name="Bonometti L."/>
            <person name="Westerberg I."/>
            <person name="Brannstrom I.O."/>
            <person name="Guillou S."/>
            <person name="Cros-Aarteil S."/>
            <person name="Calhoun S."/>
            <person name="Haridas S."/>
            <person name="Kuo A."/>
            <person name="Mondo S."/>
            <person name="Pangilinan J."/>
            <person name="Riley R."/>
            <person name="LaButti K."/>
            <person name="Andreopoulos B."/>
            <person name="Lipzen A."/>
            <person name="Chen C."/>
            <person name="Yan M."/>
            <person name="Daum C."/>
            <person name="Ng V."/>
            <person name="Clum A."/>
            <person name="Steindorff A."/>
            <person name="Ohm R.A."/>
            <person name="Martin F."/>
            <person name="Silar P."/>
            <person name="Natvig D.O."/>
            <person name="Lalanne C."/>
            <person name="Gautier V."/>
            <person name="Ament-Velasquez S.L."/>
            <person name="Kruys A."/>
            <person name="Hutchinson M.I."/>
            <person name="Powell A.J."/>
            <person name="Barry K."/>
            <person name="Miller A.N."/>
            <person name="Grigoriev I.V."/>
            <person name="Debuchy R."/>
            <person name="Gladieux P."/>
            <person name="Hiltunen Thoren M."/>
            <person name="Johannesson H."/>
        </authorList>
    </citation>
    <scope>NUCLEOTIDE SEQUENCE</scope>
    <source>
        <strain evidence="5">PSN324</strain>
    </source>
</reference>
<dbReference type="InterPro" id="IPR002938">
    <property type="entry name" value="FAD-bd"/>
</dbReference>
<dbReference type="GO" id="GO:0044550">
    <property type="term" value="P:secondary metabolite biosynthetic process"/>
    <property type="evidence" value="ECO:0007669"/>
    <property type="project" value="TreeGrafter"/>
</dbReference>
<dbReference type="PANTHER" id="PTHR46720:SF1">
    <property type="entry name" value="HYDROXYLASE, PUTATIVE (AFU_ORTHOLOGUE AFUA_8G06050)-RELATED"/>
    <property type="match status" value="1"/>
</dbReference>
<dbReference type="AlphaFoldDB" id="A0AAV9HW46"/>
<dbReference type="GO" id="GO:0071949">
    <property type="term" value="F:FAD binding"/>
    <property type="evidence" value="ECO:0007669"/>
    <property type="project" value="InterPro"/>
</dbReference>
<comment type="caution">
    <text evidence="5">The sequence shown here is derived from an EMBL/GenBank/DDBJ whole genome shotgun (WGS) entry which is preliminary data.</text>
</comment>
<evidence type="ECO:0000256" key="3">
    <source>
        <dbReference type="ARBA" id="ARBA00023002"/>
    </source>
</evidence>
<protein>
    <submittedName>
        <fullName evidence="5">Salicylate hydroxylase</fullName>
    </submittedName>
</protein>
<dbReference type="PRINTS" id="PR00420">
    <property type="entry name" value="RNGMNOXGNASE"/>
</dbReference>
<evidence type="ECO:0000256" key="1">
    <source>
        <dbReference type="ARBA" id="ARBA00022630"/>
    </source>
</evidence>
<dbReference type="EMBL" id="MU864941">
    <property type="protein sequence ID" value="KAK4465175.1"/>
    <property type="molecule type" value="Genomic_DNA"/>
</dbReference>
<dbReference type="Gene3D" id="3.50.50.60">
    <property type="entry name" value="FAD/NAD(P)-binding domain"/>
    <property type="match status" value="1"/>
</dbReference>
<evidence type="ECO:0000259" key="4">
    <source>
        <dbReference type="Pfam" id="PF01494"/>
    </source>
</evidence>
<gene>
    <name evidence="5" type="ORF">QBC42DRAFT_219038</name>
</gene>
<keyword evidence="1" id="KW-0285">Flavoprotein</keyword>
<keyword evidence="6" id="KW-1185">Reference proteome</keyword>